<dbReference type="Proteomes" id="UP000240608">
    <property type="component" value="Unassembled WGS sequence"/>
</dbReference>
<accession>A0A2T4DHB6</accession>
<evidence type="ECO:0000313" key="1">
    <source>
        <dbReference type="EMBL" id="PTB93225.1"/>
    </source>
</evidence>
<dbReference type="EMBL" id="PYVU01000176">
    <property type="protein sequence ID" value="PTB93225.1"/>
    <property type="molecule type" value="Genomic_DNA"/>
</dbReference>
<organism evidence="1 2">
    <name type="scientific">Marivirga lumbricoides</name>
    <dbReference type="NCBI Taxonomy" id="1046115"/>
    <lineage>
        <taxon>Bacteria</taxon>
        <taxon>Pseudomonadati</taxon>
        <taxon>Bacteroidota</taxon>
        <taxon>Cytophagia</taxon>
        <taxon>Cytophagales</taxon>
        <taxon>Marivirgaceae</taxon>
        <taxon>Marivirga</taxon>
    </lineage>
</organism>
<gene>
    <name evidence="1" type="ORF">C9994_13230</name>
</gene>
<reference evidence="1 2" key="1">
    <citation type="submission" date="2018-03" db="EMBL/GenBank/DDBJ databases">
        <title>Cross-interface Injection: A General Nanoliter Liquid Handling Method Applied to Single Cells Genome Amplification Automated Nanoliter Liquid Handling Applied to Single Cell Multiple Displacement Amplification.</title>
        <authorList>
            <person name="Yun J."/>
            <person name="Xu P."/>
            <person name="Xu J."/>
            <person name="Dai X."/>
            <person name="Wang Y."/>
            <person name="Zheng X."/>
            <person name="Cao C."/>
            <person name="Yi Q."/>
            <person name="Zhu Y."/>
            <person name="Wang L."/>
            <person name="Dong Z."/>
            <person name="Huang Y."/>
            <person name="Huang L."/>
            <person name="Du W."/>
        </authorList>
    </citation>
    <scope>NUCLEOTIDE SEQUENCE [LARGE SCALE GENOMIC DNA]</scope>
    <source>
        <strain evidence="1 2">Z-D1-2</strain>
    </source>
</reference>
<sequence>QLNNSDNGNRSCVLVQMTEASESEPDKNICRDVTRERVKLAIEKHGFNSGFKYLRVGSPIDPETMLDGDLPTYQQFAEYVYYLATGGHLADKSKVDASKHFVGMEGGQAVYLIYEQDMDKLTRLALTLQIAESIVKHSPGKRRVVFAPSCFLDEEYMTAMQIEFVSVPYNLFERKNNG</sequence>
<protein>
    <recommendedName>
        <fullName evidence="3">Site-specific DNA-methyltransferase</fullName>
    </recommendedName>
</protein>
<comment type="caution">
    <text evidence="1">The sequence shown here is derived from an EMBL/GenBank/DDBJ whole genome shotgun (WGS) entry which is preliminary data.</text>
</comment>
<dbReference type="AlphaFoldDB" id="A0A2T4DHB6"/>
<evidence type="ECO:0000313" key="2">
    <source>
        <dbReference type="Proteomes" id="UP000240608"/>
    </source>
</evidence>
<proteinExistence type="predicted"/>
<evidence type="ECO:0008006" key="3">
    <source>
        <dbReference type="Google" id="ProtNLM"/>
    </source>
</evidence>
<feature type="non-terminal residue" evidence="1">
    <location>
        <position position="1"/>
    </location>
</feature>
<name>A0A2T4DHB6_9BACT</name>